<keyword evidence="14" id="KW-1185">Reference proteome</keyword>
<keyword evidence="13" id="KW-0418">Kinase</keyword>
<dbReference type="Pfam" id="PF06574">
    <property type="entry name" value="FAD_syn"/>
    <property type="match status" value="1"/>
</dbReference>
<dbReference type="EC" id="2.7.7.2" evidence="3"/>
<reference evidence="13 14" key="1">
    <citation type="submission" date="2021-01" db="EMBL/GenBank/DDBJ databases">
        <title>Genomic Encyclopedia of Type Strains, Phase IV (KMG-IV): sequencing the most valuable type-strain genomes for metagenomic binning, comparative biology and taxonomic classification.</title>
        <authorList>
            <person name="Goeker M."/>
        </authorList>
    </citation>
    <scope>NUCLEOTIDE SEQUENCE [LARGE SCALE GENOMIC DNA]</scope>
    <source>
        <strain evidence="13 14">DSM 105453</strain>
    </source>
</reference>
<dbReference type="PANTHER" id="PTHR22749:SF6">
    <property type="entry name" value="RIBOFLAVIN KINASE"/>
    <property type="match status" value="1"/>
</dbReference>
<evidence type="ECO:0000256" key="5">
    <source>
        <dbReference type="ARBA" id="ARBA00022643"/>
    </source>
</evidence>
<evidence type="ECO:0000256" key="3">
    <source>
        <dbReference type="ARBA" id="ARBA00012393"/>
    </source>
</evidence>
<dbReference type="PANTHER" id="PTHR22749">
    <property type="entry name" value="RIBOFLAVIN KINASE/FMN ADENYLYLTRANSFERASE"/>
    <property type="match status" value="1"/>
</dbReference>
<evidence type="ECO:0000256" key="8">
    <source>
        <dbReference type="ARBA" id="ARBA00022741"/>
    </source>
</evidence>
<proteinExistence type="inferred from homology"/>
<dbReference type="EMBL" id="JAFBFH010000005">
    <property type="protein sequence ID" value="MBM7714105.1"/>
    <property type="molecule type" value="Genomic_DNA"/>
</dbReference>
<dbReference type="RefSeq" id="WP_077113779.1">
    <property type="nucleotide sequence ID" value="NZ_JAFBFH010000005.1"/>
</dbReference>
<evidence type="ECO:0000256" key="1">
    <source>
        <dbReference type="ARBA" id="ARBA00004726"/>
    </source>
</evidence>
<evidence type="ECO:0000256" key="4">
    <source>
        <dbReference type="ARBA" id="ARBA00022630"/>
    </source>
</evidence>
<evidence type="ECO:0000256" key="2">
    <source>
        <dbReference type="ARBA" id="ARBA00010214"/>
    </source>
</evidence>
<dbReference type="GO" id="GO:0016779">
    <property type="term" value="F:nucleotidyltransferase activity"/>
    <property type="evidence" value="ECO:0007669"/>
    <property type="project" value="UniProtKB-KW"/>
</dbReference>
<keyword evidence="7 13" id="KW-0548">Nucleotidyltransferase</keyword>
<comment type="caution">
    <text evidence="13">The sequence shown here is derived from an EMBL/GenBank/DDBJ whole genome shotgun (WGS) entry which is preliminary data.</text>
</comment>
<feature type="domain" description="FAD synthetase" evidence="12">
    <location>
        <begin position="12"/>
        <end position="155"/>
    </location>
</feature>
<evidence type="ECO:0000256" key="10">
    <source>
        <dbReference type="ARBA" id="ARBA00022840"/>
    </source>
</evidence>
<dbReference type="InterPro" id="IPR023468">
    <property type="entry name" value="Riboflavin_kinase"/>
</dbReference>
<dbReference type="Gene3D" id="3.40.50.620">
    <property type="entry name" value="HUPs"/>
    <property type="match status" value="1"/>
</dbReference>
<evidence type="ECO:0000313" key="14">
    <source>
        <dbReference type="Proteomes" id="UP000823485"/>
    </source>
</evidence>
<dbReference type="GO" id="GO:0016301">
    <property type="term" value="F:kinase activity"/>
    <property type="evidence" value="ECO:0007669"/>
    <property type="project" value="UniProtKB-KW"/>
</dbReference>
<dbReference type="SUPFAM" id="SSF52374">
    <property type="entry name" value="Nucleotidylyl transferase"/>
    <property type="match status" value="1"/>
</dbReference>
<keyword evidence="9" id="KW-0274">FAD</keyword>
<sequence length="180" mass="21053">MKVFRENELILKSSVVSIGAFDGLHRGHQTLIKRVVKRARELDVPSVVYTFDPPPRVYFQSERMLTSIEEKMALIKELNVDFTIVAHFNRHYASRPPLEFIKELRLLGARDIWVGPDFRFGKDKEGSVEWLSEYLKVNIHPVVTCEQGKRISSTRIRKLLQKNDWIKVRDLLGRQSLEIH</sequence>
<evidence type="ECO:0000256" key="6">
    <source>
        <dbReference type="ARBA" id="ARBA00022679"/>
    </source>
</evidence>
<evidence type="ECO:0000259" key="12">
    <source>
        <dbReference type="Pfam" id="PF06574"/>
    </source>
</evidence>
<keyword evidence="4" id="KW-0285">Flavoprotein</keyword>
<evidence type="ECO:0000256" key="11">
    <source>
        <dbReference type="ARBA" id="ARBA00049494"/>
    </source>
</evidence>
<keyword evidence="6" id="KW-0808">Transferase</keyword>
<gene>
    <name evidence="13" type="ORF">JOC94_001077</name>
</gene>
<dbReference type="CDD" id="cd02064">
    <property type="entry name" value="FAD_synthetase_N"/>
    <property type="match status" value="1"/>
</dbReference>
<keyword evidence="8" id="KW-0547">Nucleotide-binding</keyword>
<accession>A0ABS2R3Y7</accession>
<dbReference type="Proteomes" id="UP000823485">
    <property type="component" value="Unassembled WGS sequence"/>
</dbReference>
<comment type="similarity">
    <text evidence="2">Belongs to the RibF family.</text>
</comment>
<comment type="catalytic activity">
    <reaction evidence="11">
        <text>FMN + ATP + H(+) = FAD + diphosphate</text>
        <dbReference type="Rhea" id="RHEA:17237"/>
        <dbReference type="ChEBI" id="CHEBI:15378"/>
        <dbReference type="ChEBI" id="CHEBI:30616"/>
        <dbReference type="ChEBI" id="CHEBI:33019"/>
        <dbReference type="ChEBI" id="CHEBI:57692"/>
        <dbReference type="ChEBI" id="CHEBI:58210"/>
        <dbReference type="EC" id="2.7.7.2"/>
    </reaction>
</comment>
<organism evidence="13 14">
    <name type="scientific">Siminovitchia thermophila</name>
    <dbReference type="NCBI Taxonomy" id="1245522"/>
    <lineage>
        <taxon>Bacteria</taxon>
        <taxon>Bacillati</taxon>
        <taxon>Bacillota</taxon>
        <taxon>Bacilli</taxon>
        <taxon>Bacillales</taxon>
        <taxon>Bacillaceae</taxon>
        <taxon>Siminovitchia</taxon>
    </lineage>
</organism>
<keyword evidence="5" id="KW-0288">FMN</keyword>
<evidence type="ECO:0000256" key="7">
    <source>
        <dbReference type="ARBA" id="ARBA00022695"/>
    </source>
</evidence>
<keyword evidence="10" id="KW-0067">ATP-binding</keyword>
<protein>
    <recommendedName>
        <fullName evidence="3">FAD synthase</fullName>
        <ecNumber evidence="3">2.7.7.2</ecNumber>
    </recommendedName>
</protein>
<evidence type="ECO:0000313" key="13">
    <source>
        <dbReference type="EMBL" id="MBM7714105.1"/>
    </source>
</evidence>
<dbReference type="InterPro" id="IPR015864">
    <property type="entry name" value="FAD_synthase"/>
</dbReference>
<dbReference type="InterPro" id="IPR014729">
    <property type="entry name" value="Rossmann-like_a/b/a_fold"/>
</dbReference>
<comment type="pathway">
    <text evidence="1">Cofactor biosynthesis; FAD biosynthesis; FAD from FMN: step 1/1.</text>
</comment>
<evidence type="ECO:0000256" key="9">
    <source>
        <dbReference type="ARBA" id="ARBA00022827"/>
    </source>
</evidence>
<name>A0ABS2R3Y7_9BACI</name>